<dbReference type="Gene3D" id="3.40.50.720">
    <property type="entry name" value="NAD(P)-binding Rossmann-like Domain"/>
    <property type="match status" value="1"/>
</dbReference>
<dbReference type="PANTHER" id="PTHR11540:SF16">
    <property type="entry name" value="MALATE DEHYDROGENASE, MITOCHONDRIAL"/>
    <property type="match status" value="1"/>
</dbReference>
<dbReference type="GO" id="GO:0006099">
    <property type="term" value="P:tricarboxylic acid cycle"/>
    <property type="evidence" value="ECO:0007669"/>
    <property type="project" value="UniProtKB-KW"/>
</dbReference>
<feature type="domain" description="Lactate/malate dehydrogenase N-terminal" evidence="7">
    <location>
        <begin position="58"/>
        <end position="175"/>
    </location>
</feature>
<evidence type="ECO:0000256" key="5">
    <source>
        <dbReference type="ARBA" id="ARBA00023027"/>
    </source>
</evidence>
<dbReference type="Proteomes" id="UP000291343">
    <property type="component" value="Unassembled WGS sequence"/>
</dbReference>
<dbReference type="Pfam" id="PF00056">
    <property type="entry name" value="Ldh_1_N"/>
    <property type="match status" value="1"/>
</dbReference>
<dbReference type="InterPro" id="IPR036291">
    <property type="entry name" value="NAD(P)-bd_dom_sf"/>
</dbReference>
<dbReference type="AlphaFoldDB" id="A0A482XC90"/>
<dbReference type="Gene3D" id="3.90.110.10">
    <property type="entry name" value="Lactate dehydrogenase/glycoside hydrolase, family 4, C-terminal"/>
    <property type="match status" value="1"/>
</dbReference>
<dbReference type="Pfam" id="PF02866">
    <property type="entry name" value="Ldh_1_C"/>
    <property type="match status" value="1"/>
</dbReference>
<dbReference type="SUPFAM" id="SSF56327">
    <property type="entry name" value="LDH C-terminal domain-like"/>
    <property type="match status" value="1"/>
</dbReference>
<dbReference type="SMR" id="A0A482XC90"/>
<dbReference type="EC" id="1.1.1.37" evidence="1"/>
<evidence type="ECO:0000259" key="8">
    <source>
        <dbReference type="Pfam" id="PF02866"/>
    </source>
</evidence>
<sequence>MEKNFYDCRNLQALERLRHMSAMRRPANKIAGIRFLSELCKPEPVIRTGEVKMPPNAKVCVVGNSPLTPSLLLELKRSCLIDELRLFDSKQAAKQLADDLSLIDNITQVKPYYGHCQLGVALADVDVIVLAGGYLGLPGESKSAVFKKNVASLVDCAYDCAHHNPHATLVVLTPPGTRNVPLVSMLNEKLGIEDKGQIMAPMGQHEMSAATLVTQMLQLPPGCARVPVVGGCCPDTVVPVLSQASPQNEFSERDSELIVDSLRLASERVAVGQGGRPQALAPALAAADLVLDIVSARFSISRPPRCVFLKSQVLPSIKYLGMPVQFGPEGVKSKASLPPLSDQEMALLLKATVQLKEDAKQAKAVASAEWSCVD</sequence>
<protein>
    <recommendedName>
        <fullName evidence="2">Malate dehydrogenase, mitochondrial</fullName>
        <ecNumber evidence="1">1.1.1.37</ecNumber>
    </recommendedName>
</protein>
<gene>
    <name evidence="9" type="ORF">LSTR_LSTR001543</name>
</gene>
<dbReference type="InParanoid" id="A0A482XC90"/>
<name>A0A482XC90_LAOST</name>
<evidence type="ECO:0000313" key="9">
    <source>
        <dbReference type="EMBL" id="RZF43282.1"/>
    </source>
</evidence>
<dbReference type="OrthoDB" id="6626850at2759"/>
<proteinExistence type="inferred from homology"/>
<feature type="domain" description="Lactate/malate dehydrogenase C-terminal" evidence="8">
    <location>
        <begin position="210"/>
        <end position="364"/>
    </location>
</feature>
<dbReference type="SUPFAM" id="SSF51735">
    <property type="entry name" value="NAD(P)-binding Rossmann-fold domains"/>
    <property type="match status" value="1"/>
</dbReference>
<organism evidence="9 10">
    <name type="scientific">Laodelphax striatellus</name>
    <name type="common">Small brown planthopper</name>
    <name type="synonym">Delphax striatella</name>
    <dbReference type="NCBI Taxonomy" id="195883"/>
    <lineage>
        <taxon>Eukaryota</taxon>
        <taxon>Metazoa</taxon>
        <taxon>Ecdysozoa</taxon>
        <taxon>Arthropoda</taxon>
        <taxon>Hexapoda</taxon>
        <taxon>Insecta</taxon>
        <taxon>Pterygota</taxon>
        <taxon>Neoptera</taxon>
        <taxon>Paraneoptera</taxon>
        <taxon>Hemiptera</taxon>
        <taxon>Auchenorrhyncha</taxon>
        <taxon>Fulgoroidea</taxon>
        <taxon>Delphacidae</taxon>
        <taxon>Criomorphinae</taxon>
        <taxon>Laodelphax</taxon>
    </lineage>
</organism>
<keyword evidence="4 6" id="KW-0560">Oxidoreductase</keyword>
<dbReference type="InterPro" id="IPR022383">
    <property type="entry name" value="Lactate/malate_DH_C"/>
</dbReference>
<keyword evidence="3" id="KW-0816">Tricarboxylic acid cycle</keyword>
<evidence type="ECO:0000313" key="10">
    <source>
        <dbReference type="Proteomes" id="UP000291343"/>
    </source>
</evidence>
<dbReference type="STRING" id="195883.A0A482XC90"/>
<dbReference type="GO" id="GO:0005739">
    <property type="term" value="C:mitochondrion"/>
    <property type="evidence" value="ECO:0007669"/>
    <property type="project" value="TreeGrafter"/>
</dbReference>
<evidence type="ECO:0000256" key="6">
    <source>
        <dbReference type="RuleBase" id="RU003369"/>
    </source>
</evidence>
<dbReference type="InterPro" id="IPR015955">
    <property type="entry name" value="Lactate_DH/Glyco_Ohase_4_C"/>
</dbReference>
<dbReference type="PANTHER" id="PTHR11540">
    <property type="entry name" value="MALATE AND LACTATE DEHYDROGENASE"/>
    <property type="match status" value="1"/>
</dbReference>
<evidence type="ECO:0000256" key="1">
    <source>
        <dbReference type="ARBA" id="ARBA00012995"/>
    </source>
</evidence>
<comment type="caution">
    <text evidence="9">The sequence shown here is derived from an EMBL/GenBank/DDBJ whole genome shotgun (WGS) entry which is preliminary data.</text>
</comment>
<evidence type="ECO:0000256" key="3">
    <source>
        <dbReference type="ARBA" id="ARBA00022532"/>
    </source>
</evidence>
<evidence type="ECO:0000256" key="4">
    <source>
        <dbReference type="ARBA" id="ARBA00023002"/>
    </source>
</evidence>
<dbReference type="InterPro" id="IPR001236">
    <property type="entry name" value="Lactate/malate_DH_N"/>
</dbReference>
<reference evidence="9 10" key="1">
    <citation type="journal article" date="2017" name="Gigascience">
        <title>Genome sequence of the small brown planthopper, Laodelphax striatellus.</title>
        <authorList>
            <person name="Zhu J."/>
            <person name="Jiang F."/>
            <person name="Wang X."/>
            <person name="Yang P."/>
            <person name="Bao Y."/>
            <person name="Zhao W."/>
            <person name="Wang W."/>
            <person name="Lu H."/>
            <person name="Wang Q."/>
            <person name="Cui N."/>
            <person name="Li J."/>
            <person name="Chen X."/>
            <person name="Luo L."/>
            <person name="Yu J."/>
            <person name="Kang L."/>
            <person name="Cui F."/>
        </authorList>
    </citation>
    <scope>NUCLEOTIDE SEQUENCE [LARGE SCALE GENOMIC DNA]</scope>
    <source>
        <strain evidence="9">Lst14</strain>
    </source>
</reference>
<evidence type="ECO:0000256" key="2">
    <source>
        <dbReference type="ARBA" id="ARBA00016075"/>
    </source>
</evidence>
<dbReference type="EMBL" id="QKKF02012754">
    <property type="protein sequence ID" value="RZF43282.1"/>
    <property type="molecule type" value="Genomic_DNA"/>
</dbReference>
<dbReference type="GO" id="GO:0030060">
    <property type="term" value="F:L-malate dehydrogenase (NAD+) activity"/>
    <property type="evidence" value="ECO:0007669"/>
    <property type="project" value="UniProtKB-EC"/>
</dbReference>
<evidence type="ECO:0000259" key="7">
    <source>
        <dbReference type="Pfam" id="PF00056"/>
    </source>
</evidence>
<keyword evidence="5" id="KW-0520">NAD</keyword>
<keyword evidence="10" id="KW-1185">Reference proteome</keyword>
<comment type="similarity">
    <text evidence="6">Belongs to the LDH/MDH superfamily.</text>
</comment>
<accession>A0A482XC90</accession>